<feature type="transmembrane region" description="Helical" evidence="7">
    <location>
        <begin position="208"/>
        <end position="229"/>
    </location>
</feature>
<keyword evidence="7" id="KW-0472">Membrane</keyword>
<feature type="transmembrane region" description="Helical" evidence="7">
    <location>
        <begin position="21"/>
        <end position="42"/>
    </location>
</feature>
<evidence type="ECO:0000256" key="6">
    <source>
        <dbReference type="ARBA" id="ARBA00022777"/>
    </source>
</evidence>
<comment type="catalytic activity">
    <reaction evidence="1">
        <text>ATP + protein L-histidine = ADP + protein N-phospho-L-histidine.</text>
        <dbReference type="EC" id="2.7.13.3"/>
    </reaction>
</comment>
<keyword evidence="6" id="KW-0418">Kinase</keyword>
<dbReference type="SMART" id="SM00387">
    <property type="entry name" value="HATPase_c"/>
    <property type="match status" value="1"/>
</dbReference>
<dbReference type="Pfam" id="PF00672">
    <property type="entry name" value="HAMP"/>
    <property type="match status" value="1"/>
</dbReference>
<dbReference type="Pfam" id="PF00512">
    <property type="entry name" value="HisKA"/>
    <property type="match status" value="1"/>
</dbReference>
<dbReference type="SUPFAM" id="SSF47384">
    <property type="entry name" value="Homodimeric domain of signal transducing histidine kinase"/>
    <property type="match status" value="1"/>
</dbReference>
<dbReference type="InterPro" id="IPR003660">
    <property type="entry name" value="HAMP_dom"/>
</dbReference>
<protein>
    <recommendedName>
        <fullName evidence="3">histidine kinase</fullName>
        <ecNumber evidence="3">2.7.13.3</ecNumber>
    </recommendedName>
</protein>
<dbReference type="SUPFAM" id="SSF158472">
    <property type="entry name" value="HAMP domain-like"/>
    <property type="match status" value="1"/>
</dbReference>
<dbReference type="Gene3D" id="1.10.287.130">
    <property type="match status" value="1"/>
</dbReference>
<dbReference type="CDD" id="cd06225">
    <property type="entry name" value="HAMP"/>
    <property type="match status" value="1"/>
</dbReference>
<dbReference type="PROSITE" id="PS50885">
    <property type="entry name" value="HAMP"/>
    <property type="match status" value="1"/>
</dbReference>
<dbReference type="InterPro" id="IPR036097">
    <property type="entry name" value="HisK_dim/P_sf"/>
</dbReference>
<reference evidence="11" key="1">
    <citation type="journal article" date="2019" name="Int. J. Syst. Evol. Microbiol.">
        <title>The Global Catalogue of Microorganisms (GCM) 10K type strain sequencing project: providing services to taxonomists for standard genome sequencing and annotation.</title>
        <authorList>
            <consortium name="The Broad Institute Genomics Platform"/>
            <consortium name="The Broad Institute Genome Sequencing Center for Infectious Disease"/>
            <person name="Wu L."/>
            <person name="Ma J."/>
        </authorList>
    </citation>
    <scope>NUCLEOTIDE SEQUENCE [LARGE SCALE GENOMIC DNA]</scope>
    <source>
        <strain evidence="11">JCM 17917</strain>
    </source>
</reference>
<comment type="subcellular location">
    <subcellularLocation>
        <location evidence="2">Membrane</location>
    </subcellularLocation>
</comment>
<dbReference type="InterPro" id="IPR050351">
    <property type="entry name" value="BphY/WalK/GraS-like"/>
</dbReference>
<dbReference type="EC" id="2.7.13.3" evidence="3"/>
<evidence type="ECO:0000313" key="10">
    <source>
        <dbReference type="EMBL" id="GAA4296472.1"/>
    </source>
</evidence>
<evidence type="ECO:0000256" key="1">
    <source>
        <dbReference type="ARBA" id="ARBA00000085"/>
    </source>
</evidence>
<evidence type="ECO:0000313" key="11">
    <source>
        <dbReference type="Proteomes" id="UP001501844"/>
    </source>
</evidence>
<organism evidence="10 11">
    <name type="scientific">Nibribacter koreensis</name>
    <dbReference type="NCBI Taxonomy" id="1084519"/>
    <lineage>
        <taxon>Bacteria</taxon>
        <taxon>Pseudomonadati</taxon>
        <taxon>Bacteroidota</taxon>
        <taxon>Cytophagia</taxon>
        <taxon>Cytophagales</taxon>
        <taxon>Hymenobacteraceae</taxon>
        <taxon>Nibribacter</taxon>
    </lineage>
</organism>
<dbReference type="SMART" id="SM00304">
    <property type="entry name" value="HAMP"/>
    <property type="match status" value="1"/>
</dbReference>
<evidence type="ECO:0000256" key="3">
    <source>
        <dbReference type="ARBA" id="ARBA00012438"/>
    </source>
</evidence>
<name>A0ABP8F755_9BACT</name>
<dbReference type="Gene3D" id="3.30.565.10">
    <property type="entry name" value="Histidine kinase-like ATPase, C-terminal domain"/>
    <property type="match status" value="1"/>
</dbReference>
<dbReference type="InterPro" id="IPR003661">
    <property type="entry name" value="HisK_dim/P_dom"/>
</dbReference>
<sequence length="524" mass="59103">MKTTTISQLLRSGISRMKLITTIHLGIGFILLMFCIVTLGYVQQTRQVRADINEVLYSSNIIKQSESAQKQLIDMETGFRGYLLTGEEGFLEPYTRGQKDFFVSLATLDTLTKAYPTQNQLVHTISKEASVWITTFTEPLRIARGEAKNSPAAKARYDSLFNATAQRAVGKKIIDGIRQKFSTIEQEEEVAKQMRVAELNGSFARTNYIAIGLTLIAIIAGVLISFMIGKSISRRFVKMTALANSIANGNYKVALVDDRKDEISSLTRSLNKMAAKLQDSFAHLTKVNKELDQFAYVVSHDLKAPLRAINNLAEWISEDLTEKDPDILQNLSMMRGRVHRMENLINGILDYSRVGRKELPSTHFSVEELLKETVENLSPPAGFTIKATTPLPNLFTERTLFYQVLANLLSNAFKYHHKTEGTIQVRCLELSDFYQFEIEDDGPGIPQEYHKKVFGIFQTMEARDVKESTGVGLAIVKKIIEEKDGEIWIESVKGNGSIFKFTWPKEKAFAALEEEEEAHYQEAL</sequence>
<dbReference type="EMBL" id="BAABGX010000001">
    <property type="protein sequence ID" value="GAA4296472.1"/>
    <property type="molecule type" value="Genomic_DNA"/>
</dbReference>
<proteinExistence type="predicted"/>
<keyword evidence="7" id="KW-0812">Transmembrane</keyword>
<keyword evidence="5" id="KW-0808">Transferase</keyword>
<dbReference type="PANTHER" id="PTHR42878">
    <property type="entry name" value="TWO-COMPONENT HISTIDINE KINASE"/>
    <property type="match status" value="1"/>
</dbReference>
<dbReference type="CDD" id="cd19410">
    <property type="entry name" value="HK9-like_sensor"/>
    <property type="match status" value="1"/>
</dbReference>
<dbReference type="Proteomes" id="UP001501844">
    <property type="component" value="Unassembled WGS sequence"/>
</dbReference>
<dbReference type="Gene3D" id="6.10.340.10">
    <property type="match status" value="1"/>
</dbReference>
<feature type="domain" description="HAMP" evidence="9">
    <location>
        <begin position="230"/>
        <end position="282"/>
    </location>
</feature>
<dbReference type="Pfam" id="PF02518">
    <property type="entry name" value="HATPase_c"/>
    <property type="match status" value="1"/>
</dbReference>
<evidence type="ECO:0000259" key="8">
    <source>
        <dbReference type="PROSITE" id="PS50109"/>
    </source>
</evidence>
<evidence type="ECO:0000256" key="4">
    <source>
        <dbReference type="ARBA" id="ARBA00022553"/>
    </source>
</evidence>
<keyword evidence="4" id="KW-0597">Phosphoprotein</keyword>
<dbReference type="PROSITE" id="PS50109">
    <property type="entry name" value="HIS_KIN"/>
    <property type="match status" value="1"/>
</dbReference>
<keyword evidence="7" id="KW-1133">Transmembrane helix</keyword>
<dbReference type="InterPro" id="IPR005467">
    <property type="entry name" value="His_kinase_dom"/>
</dbReference>
<dbReference type="SUPFAM" id="SSF55874">
    <property type="entry name" value="ATPase domain of HSP90 chaperone/DNA topoisomerase II/histidine kinase"/>
    <property type="match status" value="1"/>
</dbReference>
<comment type="caution">
    <text evidence="10">The sequence shown here is derived from an EMBL/GenBank/DDBJ whole genome shotgun (WGS) entry which is preliminary data.</text>
</comment>
<accession>A0ABP8F755</accession>
<evidence type="ECO:0000256" key="5">
    <source>
        <dbReference type="ARBA" id="ARBA00022679"/>
    </source>
</evidence>
<dbReference type="RefSeq" id="WP_345161691.1">
    <property type="nucleotide sequence ID" value="NZ_BAABGX010000001.1"/>
</dbReference>
<keyword evidence="11" id="KW-1185">Reference proteome</keyword>
<dbReference type="PANTHER" id="PTHR42878:SF15">
    <property type="entry name" value="BACTERIOPHYTOCHROME"/>
    <property type="match status" value="1"/>
</dbReference>
<dbReference type="PRINTS" id="PR00344">
    <property type="entry name" value="BCTRLSENSOR"/>
</dbReference>
<feature type="domain" description="Histidine kinase" evidence="8">
    <location>
        <begin position="297"/>
        <end position="507"/>
    </location>
</feature>
<dbReference type="InterPro" id="IPR003594">
    <property type="entry name" value="HATPase_dom"/>
</dbReference>
<dbReference type="InterPro" id="IPR036890">
    <property type="entry name" value="HATPase_C_sf"/>
</dbReference>
<evidence type="ECO:0000256" key="7">
    <source>
        <dbReference type="SAM" id="Phobius"/>
    </source>
</evidence>
<dbReference type="SMART" id="SM00388">
    <property type="entry name" value="HisKA"/>
    <property type="match status" value="1"/>
</dbReference>
<evidence type="ECO:0000259" key="9">
    <source>
        <dbReference type="PROSITE" id="PS50885"/>
    </source>
</evidence>
<dbReference type="CDD" id="cd00082">
    <property type="entry name" value="HisKA"/>
    <property type="match status" value="1"/>
</dbReference>
<dbReference type="InterPro" id="IPR004358">
    <property type="entry name" value="Sig_transdc_His_kin-like_C"/>
</dbReference>
<dbReference type="Pfam" id="PF05227">
    <property type="entry name" value="CHASE3"/>
    <property type="match status" value="1"/>
</dbReference>
<evidence type="ECO:0000256" key="2">
    <source>
        <dbReference type="ARBA" id="ARBA00004370"/>
    </source>
</evidence>
<dbReference type="InterPro" id="IPR007891">
    <property type="entry name" value="CHASE3"/>
</dbReference>
<gene>
    <name evidence="10" type="ORF">GCM10023183_03390</name>
</gene>